<dbReference type="SUPFAM" id="SSF140959">
    <property type="entry name" value="Indolic compounds 2,3-dioxygenase-like"/>
    <property type="match status" value="1"/>
</dbReference>
<keyword evidence="3 4" id="KW-0408">Iron</keyword>
<dbReference type="GO" id="GO:0020037">
    <property type="term" value="F:heme binding"/>
    <property type="evidence" value="ECO:0007669"/>
    <property type="project" value="UniProtKB-UniRule"/>
</dbReference>
<dbReference type="PANTHER" id="PTHR28657">
    <property type="entry name" value="INDOLEAMINE 2,3-DIOXYGENASE"/>
    <property type="match status" value="1"/>
</dbReference>
<dbReference type="GeneID" id="81593882"/>
<evidence type="ECO:0000313" key="7">
    <source>
        <dbReference type="Proteomes" id="UP001213681"/>
    </source>
</evidence>
<reference evidence="6" key="2">
    <citation type="journal article" date="2023" name="IMA Fungus">
        <title>Comparative genomic study of the Penicillium genus elucidates a diverse pangenome and 15 lateral gene transfer events.</title>
        <authorList>
            <person name="Petersen C."/>
            <person name="Sorensen T."/>
            <person name="Nielsen M.R."/>
            <person name="Sondergaard T.E."/>
            <person name="Sorensen J.L."/>
            <person name="Fitzpatrick D.A."/>
            <person name="Frisvad J.C."/>
            <person name="Nielsen K.L."/>
        </authorList>
    </citation>
    <scope>NUCLEOTIDE SEQUENCE</scope>
    <source>
        <strain evidence="6">IBT 16125</strain>
    </source>
</reference>
<proteinExistence type="inferred from homology"/>
<dbReference type="GO" id="GO:0046872">
    <property type="term" value="F:metal ion binding"/>
    <property type="evidence" value="ECO:0007669"/>
    <property type="project" value="UniProtKB-UniRule"/>
</dbReference>
<dbReference type="PANTHER" id="PTHR28657:SF3">
    <property type="entry name" value="INDOLEAMINE 2,3-DIOXYGENASE"/>
    <property type="match status" value="1"/>
</dbReference>
<dbReference type="AlphaFoldDB" id="A0AAD6CII2"/>
<keyword evidence="7" id="KW-1185">Reference proteome</keyword>
<keyword evidence="4" id="KW-0223">Dioxygenase</keyword>
<organism evidence="6 7">
    <name type="scientific">Penicillium daleae</name>
    <dbReference type="NCBI Taxonomy" id="63821"/>
    <lineage>
        <taxon>Eukaryota</taxon>
        <taxon>Fungi</taxon>
        <taxon>Dikarya</taxon>
        <taxon>Ascomycota</taxon>
        <taxon>Pezizomycotina</taxon>
        <taxon>Eurotiomycetes</taxon>
        <taxon>Eurotiomycetidae</taxon>
        <taxon>Eurotiales</taxon>
        <taxon>Aspergillaceae</taxon>
        <taxon>Penicillium</taxon>
    </lineage>
</organism>
<comment type="similarity">
    <text evidence="1 4">Belongs to the indoleamine 2,3-dioxygenase family.</text>
</comment>
<evidence type="ECO:0000256" key="1">
    <source>
        <dbReference type="ARBA" id="ARBA00007119"/>
    </source>
</evidence>
<reference evidence="6" key="1">
    <citation type="submission" date="2022-12" db="EMBL/GenBank/DDBJ databases">
        <authorList>
            <person name="Petersen C."/>
        </authorList>
    </citation>
    <scope>NUCLEOTIDE SEQUENCE</scope>
    <source>
        <strain evidence="6">IBT 16125</strain>
    </source>
</reference>
<dbReference type="RefSeq" id="XP_056771406.1">
    <property type="nucleotide sequence ID" value="XM_056903639.1"/>
</dbReference>
<comment type="caution">
    <text evidence="6">The sequence shown here is derived from an EMBL/GenBank/DDBJ whole genome shotgun (WGS) entry which is preliminary data.</text>
</comment>
<dbReference type="EC" id="1.13.11.52" evidence="4"/>
<comment type="function">
    <text evidence="4">Produces N-formyl-kynurenine through the oxidation of tryptophan.</text>
</comment>
<dbReference type="GO" id="GO:0019441">
    <property type="term" value="P:L-tryptophan catabolic process to kynurenine"/>
    <property type="evidence" value="ECO:0007669"/>
    <property type="project" value="UniProtKB-UniRule"/>
</dbReference>
<dbReference type="Proteomes" id="UP001213681">
    <property type="component" value="Unassembled WGS sequence"/>
</dbReference>
<dbReference type="InterPro" id="IPR037217">
    <property type="entry name" value="Trp/Indoleamine_2_3_dOase-like"/>
</dbReference>
<sequence>MTRTQVPFPSPATLKRFPHIHDDPSTLSHALDPFTITTSTGFLPYQTAPSELPEAFKALASLVERLPVVKLDGTPGLLATYELGPATEAELTDLTDEVEKLKLPNGEWDRFTIAAVFRDYTFLASSYLLEPCWENWCKNPDQGYGLGRDLLPKSVARPMYRCAQILDLPPFMSYAASYALFNYTLADHSKGLEEYSNLRLIRAFERGLDPKSSEAGFILTHVDMVKETGALISGALKVIDTLEQHGPRPDINDGFREILKAMEKIEASMEDMWGNSKPAEYLSFRVFIFGITNQSMFPNGVIYDGVEDNKPLNFRGESGANDSIVSPPLLSLPLPSIPPNTTNQPLLPHRSPSSTISAKSPCPQPPSPRSSTNSAPTAPTPHREFLTYVREKAEEIGVQEYSIQDSETAVLFLRTLNHVRSFRWRHWLFAREYIIRRTPHPTATGGSPIVTWLPNQLSAVMELMISIYDRYLAPKEGVTIVDGQEDLIASHRKQVEPMMELVRDQKEKLAKEVEKWCQERGV</sequence>
<evidence type="ECO:0000256" key="4">
    <source>
        <dbReference type="RuleBase" id="RU369119"/>
    </source>
</evidence>
<accession>A0AAD6CII2</accession>
<dbReference type="Gene3D" id="1.20.58.480">
    <property type="match status" value="1"/>
</dbReference>
<evidence type="ECO:0000256" key="2">
    <source>
        <dbReference type="ARBA" id="ARBA00022723"/>
    </source>
</evidence>
<evidence type="ECO:0000256" key="5">
    <source>
        <dbReference type="SAM" id="MobiDB-lite"/>
    </source>
</evidence>
<feature type="compositionally biased region" description="Polar residues" evidence="5">
    <location>
        <begin position="340"/>
        <end position="356"/>
    </location>
</feature>
<keyword evidence="2 4" id="KW-0479">Metal-binding</keyword>
<feature type="region of interest" description="Disordered" evidence="5">
    <location>
        <begin position="335"/>
        <end position="381"/>
    </location>
</feature>
<gene>
    <name evidence="6" type="ORF">N7458_000245</name>
</gene>
<dbReference type="InterPro" id="IPR000898">
    <property type="entry name" value="Indolamine_dOase"/>
</dbReference>
<dbReference type="EMBL" id="JAPVEA010000001">
    <property type="protein sequence ID" value="KAJ5464559.1"/>
    <property type="molecule type" value="Genomic_DNA"/>
</dbReference>
<evidence type="ECO:0000313" key="6">
    <source>
        <dbReference type="EMBL" id="KAJ5464559.1"/>
    </source>
</evidence>
<comment type="catalytic activity">
    <reaction evidence="4">
        <text>L-tryptophan + O2 = N-formyl-L-kynurenine</text>
        <dbReference type="Rhea" id="RHEA:24536"/>
        <dbReference type="ChEBI" id="CHEBI:15379"/>
        <dbReference type="ChEBI" id="CHEBI:57912"/>
        <dbReference type="ChEBI" id="CHEBI:58629"/>
    </reaction>
</comment>
<keyword evidence="4" id="KW-0349">Heme</keyword>
<keyword evidence="4" id="KW-0560">Oxidoreductase</keyword>
<name>A0AAD6CII2_9EURO</name>
<dbReference type="Pfam" id="PF01231">
    <property type="entry name" value="IDO"/>
    <property type="match status" value="1"/>
</dbReference>
<dbReference type="GO" id="GO:0033754">
    <property type="term" value="F:indoleamine 2,3-dioxygenase activity"/>
    <property type="evidence" value="ECO:0007669"/>
    <property type="project" value="UniProtKB-EC"/>
</dbReference>
<evidence type="ECO:0000256" key="3">
    <source>
        <dbReference type="ARBA" id="ARBA00023004"/>
    </source>
</evidence>
<protein>
    <recommendedName>
        <fullName evidence="4">Indoleamine 2,3-dioxygenase</fullName>
        <ecNumber evidence="4">1.13.11.52</ecNumber>
    </recommendedName>
</protein>